<dbReference type="SUPFAM" id="SSF56235">
    <property type="entry name" value="N-terminal nucleophile aminohydrolases (Ntn hydrolases)"/>
    <property type="match status" value="1"/>
</dbReference>
<dbReference type="InterPro" id="IPR043138">
    <property type="entry name" value="GGT_lsub"/>
</dbReference>
<keyword evidence="3" id="KW-1185">Reference proteome</keyword>
<dbReference type="Proteomes" id="UP001296873">
    <property type="component" value="Unassembled WGS sequence"/>
</dbReference>
<evidence type="ECO:0000313" key="2">
    <source>
        <dbReference type="EMBL" id="MBK1667733.1"/>
    </source>
</evidence>
<dbReference type="InterPro" id="IPR052896">
    <property type="entry name" value="GGT-like_enzyme"/>
</dbReference>
<comment type="caution">
    <text evidence="2">The sequence shown here is derived from an EMBL/GenBank/DDBJ whole genome shotgun (WGS) entry which is preliminary data.</text>
</comment>
<dbReference type="Gene3D" id="3.60.20.40">
    <property type="match status" value="1"/>
</dbReference>
<dbReference type="Gene3D" id="1.10.246.130">
    <property type="match status" value="1"/>
</dbReference>
<dbReference type="Pfam" id="PF01019">
    <property type="entry name" value="G_glu_transpept"/>
    <property type="match status" value="1"/>
</dbReference>
<sequence length="524" mass="54780">MINTPSATRGMVTAPHHLAAQSGLAVLRDGGDAIEAMVAAAATIAVVYPHMNGIGGDGFWIVSRPGQAPVAIDACGPAAAAATPEAYADRSAIPSRGPGAALTVPGTIGGWQTALQLSGGQTPLARLLADAIGYAGHGVPVTAGQAELGRAKLAELRDVPGFAPVFLADSRVPAPGDRFRQPALAETLARLAETGLDDFYRGQIARALAADLAAAGSPLTADDLAAYTAQQRTPLSVRLDGARAYNMPPPTQGLAQLMILGLFDRIQPKAADDFAFVHRLVEATKQAFLVRNAEVRDPAAMAQPADAFLESGYLDALAGRIDPARALAWERPGQVGDTIWMGAIDQDGTAVSFIQSLYWEFGSGVVSPETGVLLQNRGASFSLDPANNNRLAPGRKPFHTLVPGYAEFDDGRRLVYGTMGGEGQPQTMGAVFARYARCGQGLQEAITAPRWLLGRTWGAESTTLKLESRFDRALIDQLRAAGHAVEVLEPFSNTMGHAGAVVRHPDGSLDGASDPRSDGGVAAW</sequence>
<dbReference type="InterPro" id="IPR043137">
    <property type="entry name" value="GGT_ssub_C"/>
</dbReference>
<accession>A0ABS1DDA7</accession>
<feature type="region of interest" description="Disordered" evidence="1">
    <location>
        <begin position="502"/>
        <end position="524"/>
    </location>
</feature>
<dbReference type="PRINTS" id="PR01210">
    <property type="entry name" value="GGTRANSPTASE"/>
</dbReference>
<organism evidence="2 3">
    <name type="scientific">Rhodovibrio sodomensis</name>
    <dbReference type="NCBI Taxonomy" id="1088"/>
    <lineage>
        <taxon>Bacteria</taxon>
        <taxon>Pseudomonadati</taxon>
        <taxon>Pseudomonadota</taxon>
        <taxon>Alphaproteobacteria</taxon>
        <taxon>Rhodospirillales</taxon>
        <taxon>Rhodovibrionaceae</taxon>
        <taxon>Rhodovibrio</taxon>
    </lineage>
</organism>
<dbReference type="InterPro" id="IPR029055">
    <property type="entry name" value="Ntn_hydrolases_N"/>
</dbReference>
<dbReference type="EMBL" id="NRRL01000011">
    <property type="protein sequence ID" value="MBK1667733.1"/>
    <property type="molecule type" value="Genomic_DNA"/>
</dbReference>
<proteinExistence type="predicted"/>
<evidence type="ECO:0000256" key="1">
    <source>
        <dbReference type="SAM" id="MobiDB-lite"/>
    </source>
</evidence>
<dbReference type="PANTHER" id="PTHR43881">
    <property type="entry name" value="GAMMA-GLUTAMYLTRANSPEPTIDASE (AFU_ORTHOLOGUE AFUA_4G13580)"/>
    <property type="match status" value="1"/>
</dbReference>
<reference evidence="2 3" key="1">
    <citation type="journal article" date="2020" name="Microorganisms">
        <title>Osmotic Adaptation and Compatible Solute Biosynthesis of Phototrophic Bacteria as Revealed from Genome Analyses.</title>
        <authorList>
            <person name="Imhoff J.F."/>
            <person name="Rahn T."/>
            <person name="Kunzel S."/>
            <person name="Keller A."/>
            <person name="Neulinger S.C."/>
        </authorList>
    </citation>
    <scope>NUCLEOTIDE SEQUENCE [LARGE SCALE GENOMIC DNA]</scope>
    <source>
        <strain evidence="2 3">DSM 9895</strain>
    </source>
</reference>
<name>A0ABS1DDA7_9PROT</name>
<feature type="compositionally biased region" description="Basic and acidic residues" evidence="1">
    <location>
        <begin position="503"/>
        <end position="517"/>
    </location>
</feature>
<evidence type="ECO:0000313" key="3">
    <source>
        <dbReference type="Proteomes" id="UP001296873"/>
    </source>
</evidence>
<gene>
    <name evidence="2" type="ORF">CKO28_06755</name>
</gene>
<dbReference type="RefSeq" id="WP_200339895.1">
    <property type="nucleotide sequence ID" value="NZ_NRRL01000011.1"/>
</dbReference>
<dbReference type="PANTHER" id="PTHR43881:SF5">
    <property type="entry name" value="GAMMA-GLUTAMYLTRANSPEPTIDASE"/>
    <property type="match status" value="1"/>
</dbReference>
<protein>
    <submittedName>
        <fullName evidence="2">Gamma-glutamyltransferase</fullName>
    </submittedName>
</protein>